<feature type="domain" description="Nitrite/sulphite reductase 4Fe-4S" evidence="18">
    <location>
        <begin position="629"/>
        <end position="771"/>
    </location>
</feature>
<keyword evidence="13 16" id="KW-0534">Nitrate assimilation</keyword>
<dbReference type="GeneID" id="79828910"/>
<dbReference type="Gene3D" id="3.30.413.10">
    <property type="entry name" value="Sulfite Reductase Hemoprotein, domain 1"/>
    <property type="match status" value="1"/>
</dbReference>
<evidence type="ECO:0000256" key="6">
    <source>
        <dbReference type="ARBA" id="ARBA00022630"/>
    </source>
</evidence>
<dbReference type="FunFam" id="3.50.50.60:FF:000033">
    <property type="entry name" value="Nitrite reductase [NAD(P)H], large subunit"/>
    <property type="match status" value="1"/>
</dbReference>
<dbReference type="UniPathway" id="UPA00653"/>
<comment type="pathway">
    <text evidence="2">Nitrogen metabolism; nitrate reduction (assimilation).</text>
</comment>
<keyword evidence="11 17" id="KW-0408">Iron</keyword>
<dbReference type="GO" id="GO:0015980">
    <property type="term" value="P:energy derivation by oxidation of organic compounds"/>
    <property type="evidence" value="ECO:0007669"/>
    <property type="project" value="UniProtKB-ARBA"/>
</dbReference>
<dbReference type="Gene3D" id="3.50.50.60">
    <property type="entry name" value="FAD/NAD(P)-binding domain"/>
    <property type="match status" value="2"/>
</dbReference>
<dbReference type="InterPro" id="IPR005117">
    <property type="entry name" value="NiRdtase/SiRdtase_haem-b_fer"/>
</dbReference>
<dbReference type="CDD" id="cd19944">
    <property type="entry name" value="NirB_Fer2_BFD-like_2"/>
    <property type="match status" value="1"/>
</dbReference>
<dbReference type="InterPro" id="IPR023753">
    <property type="entry name" value="FAD/NAD-binding_dom"/>
</dbReference>
<dbReference type="Gene3D" id="3.30.390.30">
    <property type="match status" value="1"/>
</dbReference>
<dbReference type="Pfam" id="PF04324">
    <property type="entry name" value="Fer2_BFD"/>
    <property type="match status" value="1"/>
</dbReference>
<dbReference type="Pfam" id="PF18267">
    <property type="entry name" value="Rubredoxin_C"/>
    <property type="match status" value="1"/>
</dbReference>
<dbReference type="PANTHER" id="PTHR43809:SF1">
    <property type="entry name" value="NITRITE REDUCTASE (NADH) LARGE SUBUNIT"/>
    <property type="match status" value="1"/>
</dbReference>
<dbReference type="PIRSF" id="PIRSF037149">
    <property type="entry name" value="NirB"/>
    <property type="match status" value="1"/>
</dbReference>
<proteinExistence type="inferred from homology"/>
<dbReference type="GO" id="GO:0050661">
    <property type="term" value="F:NADP binding"/>
    <property type="evidence" value="ECO:0007669"/>
    <property type="project" value="UniProtKB-UniRule"/>
</dbReference>
<evidence type="ECO:0000313" key="23">
    <source>
        <dbReference type="EMBL" id="TDY67229.1"/>
    </source>
</evidence>
<dbReference type="InterPro" id="IPR036188">
    <property type="entry name" value="FAD/NAD-bd_sf"/>
</dbReference>
<keyword evidence="7" id="KW-0001">2Fe-2S</keyword>
<sequence length="840" mass="93096">MIKRKLIVIGNGMVGHRFCEKLVEFGGTDKFEITVLGEEPRRAYDRVHLSEYFADKSADSLYLCPPDWYRSNGIKLLLSEPAISIDTIKRKLVTNLGTELEFDELIFATGSSPFVPPLEGLDKEGVFIYRTIEDLEQTMEYSKKIKKAAVLGGGLLGLEAAKALVDLGKETHVIEFAPRLMPRQLDDGGASILKSKIEEIGVEIHLNKQTEKVLGNEKIEGFEFKDGGNLQFDMLIVSAGIRPRDELAKEAGIAVGERGGIIVDDGMGTNVYGIYAIGEVALHRNFIYGLVAPGYEMAETLAFNLCSPGSKPKVYTGSDLSTKLKLIGVEVASFGDALGQAEHIPIVFKNPRSGVYKKLVISPDGKYLLGGILVGDAKAYGNLLSFYLNKMELPEEPETLIVGSVSAENLFGADILPDEAKICSCNNVSKGDILKAIREKECYDITSLKNCSKAGSGCGGCLPQVNSILKAELKVQGKVVTEHLCEHFKYSRKELFQVIKVKSLKTFPDVIKELGRGNGCEVCKPAVASILASIWNEPILKHREIQDTNDKYLANIQRGGTYSVVPRIPGGEITPDKLIAIGDVAKKYNLYCKITGGQRIDLLGARIDQLPAIWKDLIEFGFESGHAYGKSMRTVKSCVGSTWCRFGVQDSTSFAIKLEERYKGIRAPHKLKCGVSGCIRECAEARGKDFGIIATERGWNLYIGGNGGVNPKHAILFAEDLDEDTCIKYIDRYMMFYIRTADKLMRTSTWLEQLEGGIEYLKDVVINDRLGINSQLDEEMNALVNTYLCEWKDVVEDPEKQKKFRHFVNSAEIDPNIKFIEERGQIRPVDWVEKDLVNSQ</sequence>
<dbReference type="InterPro" id="IPR007419">
    <property type="entry name" value="BFD-like_2Fe2S-bd_dom"/>
</dbReference>
<dbReference type="PRINTS" id="PR00411">
    <property type="entry name" value="PNDRDTASEI"/>
</dbReference>
<dbReference type="OrthoDB" id="9803192at2"/>
<dbReference type="PANTHER" id="PTHR43809">
    <property type="entry name" value="NITRITE REDUCTASE (NADH) LARGE SUBUNIT"/>
    <property type="match status" value="1"/>
</dbReference>
<dbReference type="SUPFAM" id="SSF51905">
    <property type="entry name" value="FAD/NAD(P)-binding domain"/>
    <property type="match status" value="2"/>
</dbReference>
<dbReference type="InterPro" id="IPR006066">
    <property type="entry name" value="NO2/SO3_Rdtase_FeS/sirohaem_BS"/>
</dbReference>
<dbReference type="InterPro" id="IPR052034">
    <property type="entry name" value="NasD-like"/>
</dbReference>
<dbReference type="InterPro" id="IPR016156">
    <property type="entry name" value="FAD/NAD-linked_Rdtase_dimer_sf"/>
</dbReference>
<organism evidence="23 24">
    <name type="scientific">Leptospira meyeri</name>
    <dbReference type="NCBI Taxonomy" id="29508"/>
    <lineage>
        <taxon>Bacteria</taxon>
        <taxon>Pseudomonadati</taxon>
        <taxon>Spirochaetota</taxon>
        <taxon>Spirochaetia</taxon>
        <taxon>Leptospirales</taxon>
        <taxon>Leptospiraceae</taxon>
        <taxon>Leptospira</taxon>
    </lineage>
</organism>
<dbReference type="AlphaFoldDB" id="A0A4R8MPJ1"/>
<keyword evidence="24" id="KW-1185">Reference proteome</keyword>
<comment type="cofactor">
    <cofactor evidence="17">
        <name>[4Fe-4S] cluster</name>
        <dbReference type="ChEBI" id="CHEBI:49883"/>
    </cofactor>
    <text evidence="17">Binds 1 [4Fe-4S] cluster per subunit.</text>
</comment>
<keyword evidence="4 17" id="KW-0004">4Fe-4S</keyword>
<dbReference type="GO" id="GO:0020037">
    <property type="term" value="F:heme binding"/>
    <property type="evidence" value="ECO:0007669"/>
    <property type="project" value="InterPro"/>
</dbReference>
<dbReference type="Pfam" id="PF07992">
    <property type="entry name" value="Pyr_redox_2"/>
    <property type="match status" value="1"/>
</dbReference>
<evidence type="ECO:0000259" key="20">
    <source>
        <dbReference type="Pfam" id="PF04324"/>
    </source>
</evidence>
<dbReference type="NCBIfam" id="TIGR02374">
    <property type="entry name" value="nitri_red_nirB"/>
    <property type="match status" value="1"/>
</dbReference>
<comment type="caution">
    <text evidence="23">The sequence shown here is derived from an EMBL/GenBank/DDBJ whole genome shotgun (WGS) entry which is preliminary data.</text>
</comment>
<evidence type="ECO:0000256" key="12">
    <source>
        <dbReference type="ARBA" id="ARBA00023014"/>
    </source>
</evidence>
<evidence type="ECO:0000256" key="1">
    <source>
        <dbReference type="ARBA" id="ARBA00001974"/>
    </source>
</evidence>
<dbReference type="SUPFAM" id="SSF56014">
    <property type="entry name" value="Nitrite and sulphite reductase 4Fe-4S domain-like"/>
    <property type="match status" value="1"/>
</dbReference>
<dbReference type="NCBIfam" id="NF011565">
    <property type="entry name" value="PRK14989.1"/>
    <property type="match status" value="1"/>
</dbReference>
<keyword evidence="5 17" id="KW-0349">Heme</keyword>
<evidence type="ECO:0000259" key="22">
    <source>
        <dbReference type="Pfam" id="PF18267"/>
    </source>
</evidence>
<dbReference type="STRING" id="1193051.LEP1GSC017_1055"/>
<dbReference type="InterPro" id="IPR041575">
    <property type="entry name" value="Rubredoxin_C"/>
</dbReference>
<dbReference type="Proteomes" id="UP000294684">
    <property type="component" value="Unassembled WGS sequence"/>
</dbReference>
<evidence type="ECO:0000256" key="9">
    <source>
        <dbReference type="ARBA" id="ARBA00022827"/>
    </source>
</evidence>
<dbReference type="RefSeq" id="WP_004786503.1">
    <property type="nucleotide sequence ID" value="NZ_SORO01000004.1"/>
</dbReference>
<dbReference type="GO" id="GO:0042128">
    <property type="term" value="P:nitrate assimilation"/>
    <property type="evidence" value="ECO:0007669"/>
    <property type="project" value="UniProtKB-UniRule"/>
</dbReference>
<evidence type="ECO:0000256" key="17">
    <source>
        <dbReference type="PIRSR" id="PIRSR037149-1"/>
    </source>
</evidence>
<keyword evidence="8 17" id="KW-0479">Metal-binding</keyword>
<dbReference type="EMBL" id="SORO01000004">
    <property type="protein sequence ID" value="TDY67229.1"/>
    <property type="molecule type" value="Genomic_DNA"/>
</dbReference>
<comment type="cofactor">
    <cofactor evidence="17">
        <name>siroheme</name>
        <dbReference type="ChEBI" id="CHEBI:60052"/>
    </cofactor>
    <text evidence="17">Binds 1 siroheme per subunit.</text>
</comment>
<evidence type="ECO:0000256" key="3">
    <source>
        <dbReference type="ARBA" id="ARBA00010429"/>
    </source>
</evidence>
<feature type="binding site" evidence="17">
    <location>
        <position position="638"/>
    </location>
    <ligand>
        <name>[4Fe-4S] cluster</name>
        <dbReference type="ChEBI" id="CHEBI:49883"/>
    </ligand>
</feature>
<evidence type="ECO:0000256" key="15">
    <source>
        <dbReference type="ARBA" id="ARBA00064211"/>
    </source>
</evidence>
<feature type="domain" description="FAD/NAD(P)-binding" evidence="21">
    <location>
        <begin position="5"/>
        <end position="285"/>
    </location>
</feature>
<dbReference type="Pfam" id="PF03460">
    <property type="entry name" value="NIR_SIR_ferr"/>
    <property type="match status" value="1"/>
</dbReference>
<keyword evidence="9 16" id="KW-0274">FAD</keyword>
<keyword evidence="6 16" id="KW-0285">Flavoprotein</keyword>
<evidence type="ECO:0000256" key="14">
    <source>
        <dbReference type="ARBA" id="ARBA00034078"/>
    </source>
</evidence>
<dbReference type="CDD" id="cd19943">
    <property type="entry name" value="NirB_Fer2_BFD-like_1"/>
    <property type="match status" value="1"/>
</dbReference>
<reference evidence="23 24" key="1">
    <citation type="submission" date="2019-03" db="EMBL/GenBank/DDBJ databases">
        <title>Genomic Encyclopedia of Archaeal and Bacterial Type Strains, Phase II (KMG-II): from individual species to whole genera.</title>
        <authorList>
            <person name="Goeker M."/>
        </authorList>
    </citation>
    <scope>NUCLEOTIDE SEQUENCE [LARGE SCALE GENOMIC DNA]</scope>
    <source>
        <strain evidence="23 24">DSM 21537</strain>
    </source>
</reference>
<dbReference type="GO" id="GO:0051537">
    <property type="term" value="F:2 iron, 2 sulfur cluster binding"/>
    <property type="evidence" value="ECO:0007669"/>
    <property type="project" value="UniProtKB-KW"/>
</dbReference>
<dbReference type="FunFam" id="1.10.10.1100:FF:000002">
    <property type="entry name" value="Nitrite reductase large subunit"/>
    <property type="match status" value="1"/>
</dbReference>
<feature type="binding site" evidence="17">
    <location>
        <position position="682"/>
    </location>
    <ligand>
        <name>[4Fe-4S] cluster</name>
        <dbReference type="ChEBI" id="CHEBI:49883"/>
    </ligand>
</feature>
<comment type="cofactor">
    <cofactor evidence="14">
        <name>[2Fe-2S] cluster</name>
        <dbReference type="ChEBI" id="CHEBI:190135"/>
    </cofactor>
</comment>
<feature type="domain" description="Nitrite/Sulfite reductase ferredoxin-like" evidence="19">
    <location>
        <begin position="557"/>
        <end position="619"/>
    </location>
</feature>
<evidence type="ECO:0000259" key="18">
    <source>
        <dbReference type="Pfam" id="PF01077"/>
    </source>
</evidence>
<protein>
    <submittedName>
        <fullName evidence="23">Nitrite reductase (NADH) large subunit</fullName>
    </submittedName>
</protein>
<dbReference type="GO" id="GO:0051539">
    <property type="term" value="F:4 iron, 4 sulfur cluster binding"/>
    <property type="evidence" value="ECO:0007669"/>
    <property type="project" value="UniProtKB-KW"/>
</dbReference>
<dbReference type="SUPFAM" id="SSF55124">
    <property type="entry name" value="Nitrite/Sulfite reductase N-terminal domain-like"/>
    <property type="match status" value="1"/>
</dbReference>
<dbReference type="InterPro" id="IPR045854">
    <property type="entry name" value="NO2/SO3_Rdtase_4Fe4S_sf"/>
</dbReference>
<feature type="binding site" evidence="17">
    <location>
        <position position="678"/>
    </location>
    <ligand>
        <name>[4Fe-4S] cluster</name>
        <dbReference type="ChEBI" id="CHEBI:49883"/>
    </ligand>
</feature>
<evidence type="ECO:0000259" key="19">
    <source>
        <dbReference type="Pfam" id="PF03460"/>
    </source>
</evidence>
<evidence type="ECO:0000256" key="8">
    <source>
        <dbReference type="ARBA" id="ARBA00022723"/>
    </source>
</evidence>
<evidence type="ECO:0000256" key="7">
    <source>
        <dbReference type="ARBA" id="ARBA00022714"/>
    </source>
</evidence>
<dbReference type="Pfam" id="PF01077">
    <property type="entry name" value="NIR_SIR"/>
    <property type="match status" value="1"/>
</dbReference>
<feature type="domain" description="NADH-rubredoxin oxidoreductase C-terminal" evidence="22">
    <location>
        <begin position="321"/>
        <end position="383"/>
    </location>
</feature>
<dbReference type="GO" id="GO:0046872">
    <property type="term" value="F:metal ion binding"/>
    <property type="evidence" value="ECO:0007669"/>
    <property type="project" value="UniProtKB-KW"/>
</dbReference>
<keyword evidence="12 17" id="KW-0411">Iron-sulfur</keyword>
<evidence type="ECO:0000313" key="24">
    <source>
        <dbReference type="Proteomes" id="UP000294684"/>
    </source>
</evidence>
<comment type="cofactor">
    <cofactor evidence="1 16">
        <name>FAD</name>
        <dbReference type="ChEBI" id="CHEBI:57692"/>
    </cofactor>
</comment>
<gene>
    <name evidence="23" type="ORF">CLV96_3650</name>
</gene>
<evidence type="ECO:0000256" key="16">
    <source>
        <dbReference type="PIRNR" id="PIRNR037149"/>
    </source>
</evidence>
<name>A0A4R8MPJ1_LEPME</name>
<dbReference type="GO" id="GO:0098809">
    <property type="term" value="F:nitrite reductase activity"/>
    <property type="evidence" value="ECO:0007669"/>
    <property type="project" value="InterPro"/>
</dbReference>
<comment type="similarity">
    <text evidence="3">Belongs to the nitrite and sulfite reductase 4Fe-4S domain family.</text>
</comment>
<evidence type="ECO:0000259" key="21">
    <source>
        <dbReference type="Pfam" id="PF07992"/>
    </source>
</evidence>
<dbReference type="InterPro" id="IPR036136">
    <property type="entry name" value="Nit/Sulf_reduc_fer-like_dom_sf"/>
</dbReference>
<dbReference type="PRINTS" id="PR00368">
    <property type="entry name" value="FADPNR"/>
</dbReference>
<feature type="domain" description="BFD-like [2Fe-2S]-binding" evidence="20">
    <location>
        <begin position="422"/>
        <end position="470"/>
    </location>
</feature>
<dbReference type="InterPro" id="IPR012744">
    <property type="entry name" value="Nitri_red_NirB"/>
</dbReference>
<feature type="binding site" evidence="17">
    <location>
        <position position="644"/>
    </location>
    <ligand>
        <name>[4Fe-4S] cluster</name>
        <dbReference type="ChEBI" id="CHEBI:49883"/>
    </ligand>
</feature>
<dbReference type="FunFam" id="3.30.413.10:FF:000007">
    <property type="entry name" value="Nitrite reductase [NAD(P)H] large subunit"/>
    <property type="match status" value="1"/>
</dbReference>
<dbReference type="InterPro" id="IPR006067">
    <property type="entry name" value="NO2/SO3_Rdtase_4Fe4S_dom"/>
</dbReference>
<evidence type="ECO:0000256" key="13">
    <source>
        <dbReference type="ARBA" id="ARBA00023063"/>
    </source>
</evidence>
<dbReference type="PROSITE" id="PS00365">
    <property type="entry name" value="NIR_SIR"/>
    <property type="match status" value="1"/>
</dbReference>
<evidence type="ECO:0000256" key="4">
    <source>
        <dbReference type="ARBA" id="ARBA00022485"/>
    </source>
</evidence>
<evidence type="ECO:0000256" key="5">
    <source>
        <dbReference type="ARBA" id="ARBA00022617"/>
    </source>
</evidence>
<dbReference type="InterPro" id="IPR017121">
    <property type="entry name" value="Nitrite_Rdtase_lsu"/>
</dbReference>
<evidence type="ECO:0000256" key="2">
    <source>
        <dbReference type="ARBA" id="ARBA00005096"/>
    </source>
</evidence>
<dbReference type="Gene3D" id="1.10.10.1100">
    <property type="entry name" value="BFD-like [2Fe-2S]-binding domain"/>
    <property type="match status" value="1"/>
</dbReference>
<accession>A0A4R8MPJ1</accession>
<evidence type="ECO:0000256" key="10">
    <source>
        <dbReference type="ARBA" id="ARBA00023002"/>
    </source>
</evidence>
<feature type="binding site" description="axial binding residue" evidence="17">
    <location>
        <position position="682"/>
    </location>
    <ligand>
        <name>siroheme</name>
        <dbReference type="ChEBI" id="CHEBI:60052"/>
    </ligand>
    <ligandPart>
        <name>Fe</name>
        <dbReference type="ChEBI" id="CHEBI:18248"/>
    </ligandPart>
</feature>
<dbReference type="InterPro" id="IPR041854">
    <property type="entry name" value="BFD-like_2Fe2S-bd_dom_sf"/>
</dbReference>
<dbReference type="PRINTS" id="PR00397">
    <property type="entry name" value="SIROHAEM"/>
</dbReference>
<evidence type="ECO:0000256" key="11">
    <source>
        <dbReference type="ARBA" id="ARBA00023004"/>
    </source>
</evidence>
<comment type="subunit">
    <text evidence="15">Homodimer which associates with NirD.</text>
</comment>
<dbReference type="GO" id="GO:0050660">
    <property type="term" value="F:flavin adenine dinucleotide binding"/>
    <property type="evidence" value="ECO:0007669"/>
    <property type="project" value="UniProtKB-UniRule"/>
</dbReference>
<keyword evidence="10" id="KW-0560">Oxidoreductase</keyword>